<name>A0A8H3DZ57_9AGAM</name>
<reference evidence="2" key="1">
    <citation type="submission" date="2021-01" db="EMBL/GenBank/DDBJ databases">
        <authorList>
            <person name="Kaushik A."/>
        </authorList>
    </citation>
    <scope>NUCLEOTIDE SEQUENCE</scope>
    <source>
        <strain evidence="2">AG5</strain>
    </source>
</reference>
<evidence type="ECO:0000256" key="1">
    <source>
        <dbReference type="SAM" id="MobiDB-lite"/>
    </source>
</evidence>
<dbReference type="SUPFAM" id="SSF52047">
    <property type="entry name" value="RNI-like"/>
    <property type="match status" value="1"/>
</dbReference>
<gene>
    <name evidence="2" type="ORF">RDB_LOCUS54783</name>
</gene>
<evidence type="ECO:0008006" key="4">
    <source>
        <dbReference type="Google" id="ProtNLM"/>
    </source>
</evidence>
<feature type="region of interest" description="Disordered" evidence="1">
    <location>
        <begin position="1"/>
        <end position="21"/>
    </location>
</feature>
<evidence type="ECO:0000313" key="2">
    <source>
        <dbReference type="EMBL" id="CAE7119383.1"/>
    </source>
</evidence>
<dbReference type="EMBL" id="CAJNJQ010001094">
    <property type="protein sequence ID" value="CAE7119383.1"/>
    <property type="molecule type" value="Genomic_DNA"/>
</dbReference>
<dbReference type="Gene3D" id="3.80.10.10">
    <property type="entry name" value="Ribonuclease Inhibitor"/>
    <property type="match status" value="1"/>
</dbReference>
<dbReference type="Proteomes" id="UP000663827">
    <property type="component" value="Unassembled WGS sequence"/>
</dbReference>
<proteinExistence type="predicted"/>
<dbReference type="InterPro" id="IPR032675">
    <property type="entry name" value="LRR_dom_sf"/>
</dbReference>
<accession>A0A8H3DZ57</accession>
<organism evidence="2 3">
    <name type="scientific">Rhizoctonia solani</name>
    <dbReference type="NCBI Taxonomy" id="456999"/>
    <lineage>
        <taxon>Eukaryota</taxon>
        <taxon>Fungi</taxon>
        <taxon>Dikarya</taxon>
        <taxon>Basidiomycota</taxon>
        <taxon>Agaricomycotina</taxon>
        <taxon>Agaricomycetes</taxon>
        <taxon>Cantharellales</taxon>
        <taxon>Ceratobasidiaceae</taxon>
        <taxon>Rhizoctonia</taxon>
    </lineage>
</organism>
<evidence type="ECO:0000313" key="3">
    <source>
        <dbReference type="Proteomes" id="UP000663827"/>
    </source>
</evidence>
<feature type="compositionally biased region" description="Polar residues" evidence="1">
    <location>
        <begin position="1"/>
        <end position="11"/>
    </location>
</feature>
<dbReference type="AlphaFoldDB" id="A0A8H3DZ57"/>
<protein>
    <recommendedName>
        <fullName evidence="4">F-box domain-containing protein</fullName>
    </recommendedName>
</protein>
<sequence>MIEATISNPSKRGQIGPHTPDVTCKRRRHVNKTIANLPPEILSQVVLMGEELARSTRARTVSYNTVQEVASHVCRYWRQVAVNTPVLWTYIHISRPLPNPLASLYLGRAGSTLLLDIDIEMRSRYWKKAKICIAEWDKQRASLNELLCYLFSRGAGFRRWKSLSISSKHFDPLCTLILRLNAESAPFLERITFKKHLPEIDPDITLGFVSVREKDNIFSNRYCISQSTLPNLRCVDFGLVPCNFIFNRPSPLLTGLTHLNLEIDRDDSWLFYHMHSFFAANPQLETIALSAKSRAAYRRRMITRAPDPPISFLRLRSLSISAIGPRYSYWLFLVLHMIDSPALESLALEMNSFCRGIYELCLMYLATGSIPTWISYNRSSSTESAPGVGPIYPTLRSLDISKLEVPDTTLETLLLSLSTVTRLSIGHHDNHLRVLSSPQSVLPNLVALQITDGCNTSAVARCLYRRWELGVPVKDIIPRFSIHSPQRSKNRRWLENNEIPMFKKHDDLLDLDPTDDEADV</sequence>
<comment type="caution">
    <text evidence="2">The sequence shown here is derived from an EMBL/GenBank/DDBJ whole genome shotgun (WGS) entry which is preliminary data.</text>
</comment>